<dbReference type="EMBL" id="GDID01006066">
    <property type="protein sequence ID" value="JAP90540.1"/>
    <property type="molecule type" value="Transcribed_RNA"/>
</dbReference>
<reference evidence="1" key="1">
    <citation type="submission" date="2015-07" db="EMBL/GenBank/DDBJ databases">
        <title>Adaptation to a free-living lifestyle via gene acquisitions in the diplomonad Trepomonas sp. PC1.</title>
        <authorList>
            <person name="Xu F."/>
            <person name="Jerlstrom-Hultqvist J."/>
            <person name="Kolisko M."/>
            <person name="Simpson A.G.B."/>
            <person name="Roger A.J."/>
            <person name="Svard S.G."/>
            <person name="Andersson J.O."/>
        </authorList>
    </citation>
    <scope>NUCLEOTIDE SEQUENCE</scope>
    <source>
        <strain evidence="1">PC1</strain>
    </source>
</reference>
<evidence type="ECO:0000313" key="1">
    <source>
        <dbReference type="EMBL" id="JAP90540.1"/>
    </source>
</evidence>
<dbReference type="Gene3D" id="3.80.10.10">
    <property type="entry name" value="Ribonuclease Inhibitor"/>
    <property type="match status" value="1"/>
</dbReference>
<dbReference type="InterPro" id="IPR026906">
    <property type="entry name" value="LRR_5"/>
</dbReference>
<feature type="non-terminal residue" evidence="1">
    <location>
        <position position="121"/>
    </location>
</feature>
<feature type="non-terminal residue" evidence="1">
    <location>
        <position position="1"/>
    </location>
</feature>
<dbReference type="Pfam" id="PF13306">
    <property type="entry name" value="LRR_5"/>
    <property type="match status" value="1"/>
</dbReference>
<proteinExistence type="predicted"/>
<gene>
    <name evidence="1" type="ORF">TPC1_20161</name>
</gene>
<organism evidence="1">
    <name type="scientific">Trepomonas sp. PC1</name>
    <dbReference type="NCBI Taxonomy" id="1076344"/>
    <lineage>
        <taxon>Eukaryota</taxon>
        <taxon>Metamonada</taxon>
        <taxon>Diplomonadida</taxon>
        <taxon>Hexamitidae</taxon>
        <taxon>Hexamitinae</taxon>
        <taxon>Trepomonas</taxon>
    </lineage>
</organism>
<protein>
    <submittedName>
        <fullName evidence="1">Leucine rich repeats-containing protein</fullName>
    </submittedName>
</protein>
<name>A0A146K0U0_9EUKA</name>
<dbReference type="AlphaFoldDB" id="A0A146K0U0"/>
<dbReference type="InterPro" id="IPR032675">
    <property type="entry name" value="LRR_dom_sf"/>
</dbReference>
<sequence>QIGDSSFGYCQSLVFMTFDKLKHLTSRSFQTCLGLRQLVMPSLQSADADAFYGCEKKVRVVVSASGYKTKEIKVEKCSFRIQPLRFQEVLVDKFVERTQLLKIIQKQAFLIRAVGEACRQL</sequence>
<accession>A0A146K0U0</accession>